<dbReference type="RefSeq" id="WP_015717049.1">
    <property type="nucleotide sequence ID" value="NC_014974.1"/>
</dbReference>
<evidence type="ECO:0000256" key="1">
    <source>
        <dbReference type="ARBA" id="ARBA00010062"/>
    </source>
</evidence>
<dbReference type="KEGG" id="tsc:TSC_c11520"/>
<dbReference type="InterPro" id="IPR006311">
    <property type="entry name" value="TAT_signal"/>
</dbReference>
<evidence type="ECO:0000259" key="3">
    <source>
        <dbReference type="Pfam" id="PF13458"/>
    </source>
</evidence>
<reference evidence="4 5" key="2">
    <citation type="journal article" date="2011" name="BMC Genomics">
        <title>Sequence of the hyperplastic genome of the naturally competent Thermus scotoductus SA-01.</title>
        <authorList>
            <person name="Gounder K."/>
            <person name="Brzuszkiewicz E."/>
            <person name="Liesegang H."/>
            <person name="Wollherr A."/>
            <person name="Daniel R."/>
            <person name="Gottschalk G."/>
            <person name="Reva O."/>
            <person name="Kumwenda B."/>
            <person name="Srivastava M."/>
            <person name="Bricio C."/>
            <person name="Berenguer J."/>
            <person name="van Heerden E."/>
            <person name="Litthauer D."/>
        </authorList>
    </citation>
    <scope>NUCLEOTIDE SEQUENCE [LARGE SCALE GENOMIC DNA]</scope>
    <source>
        <strain evidence="5">ATCC 700910 / SA-01</strain>
    </source>
</reference>
<dbReference type="CDD" id="cd20014">
    <property type="entry name" value="PBP1_RPA0668_benzoate-like"/>
    <property type="match status" value="1"/>
</dbReference>
<evidence type="ECO:0000313" key="5">
    <source>
        <dbReference type="Proteomes" id="UP000008087"/>
    </source>
</evidence>
<proteinExistence type="inferred from homology"/>
<dbReference type="HOGENOM" id="CLU_027128_1_2_0"/>
<dbReference type="PROSITE" id="PS51318">
    <property type="entry name" value="TAT"/>
    <property type="match status" value="1"/>
</dbReference>
<keyword evidence="4" id="KW-0675">Receptor</keyword>
<evidence type="ECO:0000313" key="4">
    <source>
        <dbReference type="EMBL" id="ADW21772.1"/>
    </source>
</evidence>
<dbReference type="PANTHER" id="PTHR30483">
    <property type="entry name" value="LEUCINE-SPECIFIC-BINDING PROTEIN"/>
    <property type="match status" value="1"/>
</dbReference>
<dbReference type="Pfam" id="PF13458">
    <property type="entry name" value="Peripla_BP_6"/>
    <property type="match status" value="1"/>
</dbReference>
<dbReference type="Proteomes" id="UP000008087">
    <property type="component" value="Chromosome"/>
</dbReference>
<dbReference type="InterPro" id="IPR028081">
    <property type="entry name" value="Leu-bd"/>
</dbReference>
<comment type="similarity">
    <text evidence="1">Belongs to the leucine-binding protein family.</text>
</comment>
<dbReference type="AlphaFoldDB" id="E8PQB3"/>
<feature type="domain" description="Leucine-binding protein" evidence="3">
    <location>
        <begin position="35"/>
        <end position="374"/>
    </location>
</feature>
<keyword evidence="2" id="KW-0732">Signal</keyword>
<dbReference type="InterPro" id="IPR051010">
    <property type="entry name" value="BCAA_transport"/>
</dbReference>
<accession>E8PQB3</accession>
<dbReference type="PANTHER" id="PTHR30483:SF6">
    <property type="entry name" value="PERIPLASMIC BINDING PROTEIN OF ABC TRANSPORTER FOR NATURAL AMINO ACIDS"/>
    <property type="match status" value="1"/>
</dbReference>
<gene>
    <name evidence="4" type="ordered locus">TSC_c11520</name>
</gene>
<name>E8PQB3_THESS</name>
<protein>
    <submittedName>
        <fullName evidence="4">Extracellular ligand-binding receptor</fullName>
    </submittedName>
</protein>
<evidence type="ECO:0000256" key="2">
    <source>
        <dbReference type="ARBA" id="ARBA00022729"/>
    </source>
</evidence>
<sequence length="396" mass="43549">MSKINRRQLVKAGIGLVGLAASSRFSFAIAQREEPIRIGVVLSYSGPYARLGQEITKGMELYLEKVNYQAGGRRIQLLKEDEEADPAVAVRKVRKLVEQDRVHLLTGIILSSSAYAIRDYIHDRQIPLVVANAAANGITRERRSPYIFRTSISAWQQHYPMGPWVAKNVGKRVFLLALDYAFGKEATAAFKEGFLAAGGEVVGELYSPLGSTDYSAVISRIAAARPEAVHAVLSGSDAVIFMRQFVQFGLNRTIQLAVSGEVTDENVLEAIGDAAIGAKSADHWVYTLNNTANKEFIQAYRQKYGGIPNHFAVRGYDAMQFIVDAINSVQGDLSNKNRLINAFKNAKIISPRGFVQIDPETNNATQHVYAREVARVNGILTNRLLADLGIIRDPGK</sequence>
<dbReference type="eggNOG" id="COG0683">
    <property type="taxonomic scope" value="Bacteria"/>
</dbReference>
<organism evidence="4 5">
    <name type="scientific">Thermus scotoductus (strain ATCC 700910 / SA-01)</name>
    <dbReference type="NCBI Taxonomy" id="743525"/>
    <lineage>
        <taxon>Bacteria</taxon>
        <taxon>Thermotogati</taxon>
        <taxon>Deinococcota</taxon>
        <taxon>Deinococci</taxon>
        <taxon>Thermales</taxon>
        <taxon>Thermaceae</taxon>
        <taxon>Thermus</taxon>
    </lineage>
</organism>
<dbReference type="STRING" id="743525.TSC_c11520"/>
<dbReference type="Gene3D" id="3.40.50.2300">
    <property type="match status" value="2"/>
</dbReference>
<reference evidence="5" key="1">
    <citation type="submission" date="2010-03" db="EMBL/GenBank/DDBJ databases">
        <title>The genome sequence of Thermus scotoductus SA-01.</title>
        <authorList>
            <person name="Gounder K."/>
            <person name="Liesegang H."/>
            <person name="Brzuszkiewicz E."/>
            <person name="Wollherr A."/>
            <person name="Daniel R."/>
            <person name="Gottschalk G."/>
            <person name="van Heerden E."/>
            <person name="Litthauer D."/>
        </authorList>
    </citation>
    <scope>NUCLEOTIDE SEQUENCE [LARGE SCALE GENOMIC DNA]</scope>
    <source>
        <strain evidence="5">ATCC 700910 / SA-01</strain>
    </source>
</reference>
<dbReference type="SUPFAM" id="SSF53822">
    <property type="entry name" value="Periplasmic binding protein-like I"/>
    <property type="match status" value="1"/>
</dbReference>
<dbReference type="InterPro" id="IPR028082">
    <property type="entry name" value="Peripla_BP_I"/>
</dbReference>
<dbReference type="EMBL" id="CP001962">
    <property type="protein sequence ID" value="ADW21772.1"/>
    <property type="molecule type" value="Genomic_DNA"/>
</dbReference>